<dbReference type="EMBL" id="SDKM01000017">
    <property type="protein sequence ID" value="RYP85378.1"/>
    <property type="molecule type" value="Genomic_DNA"/>
</dbReference>
<dbReference type="RefSeq" id="WP_134717906.1">
    <property type="nucleotide sequence ID" value="NZ_SDKM01000017.1"/>
</dbReference>
<gene>
    <name evidence="3" type="ORF">EKO23_12940</name>
</gene>
<dbReference type="Pfam" id="PF20254">
    <property type="entry name" value="DMFA2_C"/>
    <property type="match status" value="1"/>
</dbReference>
<protein>
    <recommendedName>
        <fullName evidence="2">N,N-dimethylformamidase beta subunit-like C-terminal domain-containing protein</fullName>
    </recommendedName>
</protein>
<evidence type="ECO:0000313" key="3">
    <source>
        <dbReference type="EMBL" id="RYP85378.1"/>
    </source>
</evidence>
<reference evidence="3 4" key="1">
    <citation type="submission" date="2019-01" db="EMBL/GenBank/DDBJ databases">
        <title>Nocardioides guangzhouensis sp. nov., an actinobacterium isolated from soil.</title>
        <authorList>
            <person name="Fu Y."/>
            <person name="Cai Y."/>
            <person name="Lin Z."/>
            <person name="Chen P."/>
        </authorList>
    </citation>
    <scope>NUCLEOTIDE SEQUENCE [LARGE SCALE GENOMIC DNA]</scope>
    <source>
        <strain evidence="3 4">130</strain>
    </source>
</reference>
<feature type="compositionally biased region" description="Basic and acidic residues" evidence="1">
    <location>
        <begin position="1"/>
        <end position="20"/>
    </location>
</feature>
<sequence>MRTGDEPGGRERGGREDARRTTPLRGSEGWRLARPAHPGVIDAYTTRPSGVPGEPIGLKVSTRSASYRVSAYRIGWYDGGSGHRVYRSRAVRGRVQPGARFAPYALRTVVAPWRRSLTIATTSSRWQPGVYVLKLRTPSGAETQVPYVVSSPEAAGRVALVAPVTTWQAYNTWGGYSLYDGPDGDRRSWAVTFDRPYHLAPGANDFRSALLPVVVRAERLGVPLAYFTNVDLDVRAGVLDDARGYLSVGHDEYWTPGMRRAVVRARRSGTNLGFLGANTMYWRVRLERAQRLLVGYRGDAWADPVRSTRPAEATARFRDDPAPEPENAVTGMLYECYPVDTDYRVVSPGWWGFRGTGVRHGSLVNGLVGPESDRVYPHRSTPRPLQVLSHSTFSCRGVVTSTQSVYYTTRSGAGVFNAGTLRWGCALVDTCERPLGEATGRFVRIVTDNLLRGFAAGPVGRRHPARDNVGSFDLPLANGVSAS</sequence>
<feature type="domain" description="N,N-dimethylformamidase beta subunit-like C-terminal" evidence="2">
    <location>
        <begin position="68"/>
        <end position="431"/>
    </location>
</feature>
<evidence type="ECO:0000259" key="2">
    <source>
        <dbReference type="Pfam" id="PF20254"/>
    </source>
</evidence>
<dbReference type="AlphaFoldDB" id="A0A4Q4ZCG2"/>
<dbReference type="InterPro" id="IPR046540">
    <property type="entry name" value="DMFA2_C"/>
</dbReference>
<name>A0A4Q4ZCG2_9ACTN</name>
<accession>A0A4Q4ZCG2</accession>
<evidence type="ECO:0000313" key="4">
    <source>
        <dbReference type="Proteomes" id="UP000295198"/>
    </source>
</evidence>
<proteinExistence type="predicted"/>
<evidence type="ECO:0000256" key="1">
    <source>
        <dbReference type="SAM" id="MobiDB-lite"/>
    </source>
</evidence>
<dbReference type="Proteomes" id="UP000295198">
    <property type="component" value="Unassembled WGS sequence"/>
</dbReference>
<dbReference type="OrthoDB" id="505641at2"/>
<organism evidence="3 4">
    <name type="scientific">Nocardioides guangzhouensis</name>
    <dbReference type="NCBI Taxonomy" id="2497878"/>
    <lineage>
        <taxon>Bacteria</taxon>
        <taxon>Bacillati</taxon>
        <taxon>Actinomycetota</taxon>
        <taxon>Actinomycetes</taxon>
        <taxon>Propionibacteriales</taxon>
        <taxon>Nocardioidaceae</taxon>
        <taxon>Nocardioides</taxon>
    </lineage>
</organism>
<feature type="region of interest" description="Disordered" evidence="1">
    <location>
        <begin position="1"/>
        <end position="31"/>
    </location>
</feature>
<comment type="caution">
    <text evidence="3">The sequence shown here is derived from an EMBL/GenBank/DDBJ whole genome shotgun (WGS) entry which is preliminary data.</text>
</comment>
<keyword evidence="4" id="KW-1185">Reference proteome</keyword>